<dbReference type="AlphaFoldDB" id="A0A0M4ST56"/>
<keyword evidence="1" id="KW-1133">Transmembrane helix</keyword>
<feature type="transmembrane region" description="Helical" evidence="1">
    <location>
        <begin position="21"/>
        <end position="40"/>
    </location>
</feature>
<keyword evidence="1" id="KW-0472">Membrane</keyword>
<organism evidence="2 3">
    <name type="scientific">Campylobacter concisus</name>
    <dbReference type="NCBI Taxonomy" id="199"/>
    <lineage>
        <taxon>Bacteria</taxon>
        <taxon>Pseudomonadati</taxon>
        <taxon>Campylobacterota</taxon>
        <taxon>Epsilonproteobacteria</taxon>
        <taxon>Campylobacterales</taxon>
        <taxon>Campylobacteraceae</taxon>
        <taxon>Campylobacter</taxon>
    </lineage>
</organism>
<reference evidence="3" key="1">
    <citation type="submission" date="2015-08" db="EMBL/GenBank/DDBJ databases">
        <title>Comparative genomics of the Campylobacter concisus group.</title>
        <authorList>
            <person name="Miller W.G."/>
            <person name="Yee E."/>
            <person name="Chapman M.H."/>
            <person name="Huynh S."/>
            <person name="Bono J.L."/>
            <person name="On S.L.W."/>
            <person name="St Leger J."/>
            <person name="Foster G."/>
            <person name="Parker C.T."/>
        </authorList>
    </citation>
    <scope>NUCLEOTIDE SEQUENCE [LARGE SCALE GENOMIC DNA]</scope>
    <source>
        <strain evidence="3">ATCC 33237</strain>
    </source>
</reference>
<evidence type="ECO:0000313" key="2">
    <source>
        <dbReference type="EMBL" id="ALF46929.1"/>
    </source>
</evidence>
<feature type="transmembrane region" description="Helical" evidence="1">
    <location>
        <begin position="203"/>
        <end position="227"/>
    </location>
</feature>
<dbReference type="PATRIC" id="fig|199.248.peg.232"/>
<evidence type="ECO:0000256" key="1">
    <source>
        <dbReference type="SAM" id="Phobius"/>
    </source>
</evidence>
<name>A0A0M4ST56_9BACT</name>
<feature type="transmembrane region" description="Helical" evidence="1">
    <location>
        <begin position="52"/>
        <end position="77"/>
    </location>
</feature>
<feature type="transmembrane region" description="Helical" evidence="1">
    <location>
        <begin position="114"/>
        <end position="134"/>
    </location>
</feature>
<dbReference type="GeneID" id="28661887"/>
<dbReference type="RefSeq" id="WP_054196029.1">
    <property type="nucleotide sequence ID" value="NZ_CABMKQ010000059.1"/>
</dbReference>
<keyword evidence="1" id="KW-0812">Transmembrane</keyword>
<feature type="transmembrane region" description="Helical" evidence="1">
    <location>
        <begin position="141"/>
        <end position="160"/>
    </location>
</feature>
<evidence type="ECO:0000313" key="3">
    <source>
        <dbReference type="Proteomes" id="UP000066049"/>
    </source>
</evidence>
<dbReference type="Proteomes" id="UP000066049">
    <property type="component" value="Chromosome"/>
</dbReference>
<gene>
    <name evidence="2" type="ORF">CCON33237_0219</name>
</gene>
<feature type="transmembrane region" description="Helical" evidence="1">
    <location>
        <begin position="89"/>
        <end position="108"/>
    </location>
</feature>
<proteinExistence type="predicted"/>
<protein>
    <submittedName>
        <fullName evidence="2">Putative membrane protein</fullName>
    </submittedName>
</protein>
<sequence>MEQKNKQELVDNINIDIILKFYPMALSAVSIICYFIYFYNVGYFPAISGSDIFYFGGLIFFVSFLISLLFIMPTIFFPGYHNDKFCMPFIVSVFILLVLVFMLSLLFIGKDYVISLVVSFIACVSYIDCIVFFDKRNKKEMIVFVLLLIVTLLLSCVVYYNTTTIEFTKLVLFAFLIMGCILALPISLYIAKDIYNNKGYKWLFVSMIICVPIYSFLLFANSIAGWLEIGNINYKYIVVEKSALGTFPDEISKNSTNIGSHKTYYDENKISGTIKLYNIKALSTLGKFYYLETIGYGKDQEIRFELDASKIISRAKEQLP</sequence>
<accession>A0A0M4ST56</accession>
<dbReference type="KEGG" id="ccoc:CCON33237_0219"/>
<dbReference type="EMBL" id="CP012541">
    <property type="protein sequence ID" value="ALF46929.1"/>
    <property type="molecule type" value="Genomic_DNA"/>
</dbReference>
<feature type="transmembrane region" description="Helical" evidence="1">
    <location>
        <begin position="172"/>
        <end position="191"/>
    </location>
</feature>